<evidence type="ECO:0000256" key="1">
    <source>
        <dbReference type="ARBA" id="ARBA00022448"/>
    </source>
</evidence>
<dbReference type="Gene3D" id="3.40.50.300">
    <property type="entry name" value="P-loop containing nucleotide triphosphate hydrolases"/>
    <property type="match status" value="2"/>
</dbReference>
<evidence type="ECO:0000256" key="4">
    <source>
        <dbReference type="ARBA" id="ARBA00022840"/>
    </source>
</evidence>
<comment type="caution">
    <text evidence="6">The sequence shown here is derived from an EMBL/GenBank/DDBJ whole genome shotgun (WGS) entry which is preliminary data.</text>
</comment>
<dbReference type="InterPro" id="IPR003593">
    <property type="entry name" value="AAA+_ATPase"/>
</dbReference>
<feature type="domain" description="ABC transporter" evidence="5">
    <location>
        <begin position="252"/>
        <end position="495"/>
    </location>
</feature>
<dbReference type="RefSeq" id="WP_318596642.1">
    <property type="nucleotide sequence ID" value="NZ_JAWSTH010000016.1"/>
</dbReference>
<dbReference type="CDD" id="cd03215">
    <property type="entry name" value="ABC_Carb_Monos_II"/>
    <property type="match status" value="1"/>
</dbReference>
<dbReference type="GO" id="GO:0005524">
    <property type="term" value="F:ATP binding"/>
    <property type="evidence" value="ECO:0007669"/>
    <property type="project" value="UniProtKB-KW"/>
</dbReference>
<keyword evidence="4 6" id="KW-0067">ATP-binding</keyword>
<dbReference type="SMART" id="SM00382">
    <property type="entry name" value="AAA"/>
    <property type="match status" value="2"/>
</dbReference>
<dbReference type="InterPro" id="IPR017871">
    <property type="entry name" value="ABC_transporter-like_CS"/>
</dbReference>
<keyword evidence="7" id="KW-1185">Reference proteome</keyword>
<keyword evidence="3" id="KW-0547">Nucleotide-binding</keyword>
<keyword evidence="1" id="KW-0813">Transport</keyword>
<dbReference type="CDD" id="cd03216">
    <property type="entry name" value="ABC_Carb_Monos_I"/>
    <property type="match status" value="1"/>
</dbReference>
<dbReference type="PROSITE" id="PS00211">
    <property type="entry name" value="ABC_TRANSPORTER_1"/>
    <property type="match status" value="1"/>
</dbReference>
<reference evidence="6 7" key="2">
    <citation type="submission" date="2023-10" db="EMBL/GenBank/DDBJ databases">
        <authorList>
            <person name="Han X.F."/>
        </authorList>
    </citation>
    <scope>NUCLEOTIDE SEQUENCE [LARGE SCALE GENOMIC DNA]</scope>
    <source>
        <strain evidence="6 7">KCTC 39840</strain>
    </source>
</reference>
<dbReference type="PROSITE" id="PS50893">
    <property type="entry name" value="ABC_TRANSPORTER_2"/>
    <property type="match status" value="2"/>
</dbReference>
<proteinExistence type="predicted"/>
<accession>A0ABU4HM43</accession>
<dbReference type="InterPro" id="IPR050107">
    <property type="entry name" value="ABC_carbohydrate_import_ATPase"/>
</dbReference>
<dbReference type="Proteomes" id="UP001284601">
    <property type="component" value="Unassembled WGS sequence"/>
</dbReference>
<feature type="domain" description="ABC transporter" evidence="5">
    <location>
        <begin position="6"/>
        <end position="242"/>
    </location>
</feature>
<dbReference type="SUPFAM" id="SSF52540">
    <property type="entry name" value="P-loop containing nucleoside triphosphate hydrolases"/>
    <property type="match status" value="2"/>
</dbReference>
<evidence type="ECO:0000313" key="6">
    <source>
        <dbReference type="EMBL" id="MDW5594371.1"/>
    </source>
</evidence>
<protein>
    <submittedName>
        <fullName evidence="6">Sugar ABC transporter ATP-binding protein</fullName>
    </submittedName>
</protein>
<dbReference type="InterPro" id="IPR027417">
    <property type="entry name" value="P-loop_NTPase"/>
</dbReference>
<dbReference type="InterPro" id="IPR003439">
    <property type="entry name" value="ABC_transporter-like_ATP-bd"/>
</dbReference>
<name>A0ABU4HM43_9ACTN</name>
<evidence type="ECO:0000256" key="2">
    <source>
        <dbReference type="ARBA" id="ARBA00022737"/>
    </source>
</evidence>
<evidence type="ECO:0000259" key="5">
    <source>
        <dbReference type="PROSITE" id="PS50893"/>
    </source>
</evidence>
<evidence type="ECO:0000256" key="3">
    <source>
        <dbReference type="ARBA" id="ARBA00022741"/>
    </source>
</evidence>
<dbReference type="PANTHER" id="PTHR43790">
    <property type="entry name" value="CARBOHYDRATE TRANSPORT ATP-BINDING PROTEIN MG119-RELATED"/>
    <property type="match status" value="1"/>
</dbReference>
<dbReference type="EMBL" id="JAWSTH010000016">
    <property type="protein sequence ID" value="MDW5594371.1"/>
    <property type="molecule type" value="Genomic_DNA"/>
</dbReference>
<organism evidence="6 7">
    <name type="scientific">Conexibacter stalactiti</name>
    <dbReference type="NCBI Taxonomy" id="1940611"/>
    <lineage>
        <taxon>Bacteria</taxon>
        <taxon>Bacillati</taxon>
        <taxon>Actinomycetota</taxon>
        <taxon>Thermoleophilia</taxon>
        <taxon>Solirubrobacterales</taxon>
        <taxon>Conexibacteraceae</taxon>
        <taxon>Conexibacter</taxon>
    </lineage>
</organism>
<gene>
    <name evidence="6" type="ORF">R7226_08490</name>
</gene>
<sequence>MAAPTLAVRGLVKEYPGVRALSGVDFEVQRGEVHCLLGPNGAGKSTLIKCVAGAVAPTAGEILLDGEPLPVGNPAASLRRGVATIYQELDLVEQLTVAQSVFLAHEPRRGPFLDLERMRRDAAALLTRLGHESIDPRKRVGELRPAAQQIVSIARALSHDVRLLIMDEPSAILDDGEIETLFEVVRRLTADGVAVIYISHRLDEIRRIGDRVTVLSDGRTAATGLPADTSTDRLVELMVGGAPQQLYPDRPRTAGDVVLDVRELRRLPAVRSVSLQVRAGEVLGLGGLVGSGRTELLRMIYGLDRPDAGEVRIDGRVQPPGRPDRMIAAGLGLAPEDRKSQGLLLGWSQTKNVSLADLTRFERGLLNVRAERAAARDQLRRLQTVPDDPDRIVRELSGGNQQKVVLARWLLHRCRVLLLDEPTRGVDVATKAELYRVIVDLAAAGVAVLVVSSELGELVGICSRIVVMREGEAVFEVDGERASERELLRHAVAPTDSADLIEEVR</sequence>
<reference evidence="7" key="1">
    <citation type="submission" date="2023-07" db="EMBL/GenBank/DDBJ databases">
        <title>Conexibacter stalactiti sp. nov., isolated from stalactites in a lava cave and emended description of the genus Conexibacter.</title>
        <authorList>
            <person name="Lee S.D."/>
        </authorList>
    </citation>
    <scope>NUCLEOTIDE SEQUENCE [LARGE SCALE GENOMIC DNA]</scope>
    <source>
        <strain evidence="7">KCTC 39840</strain>
    </source>
</reference>
<evidence type="ECO:0000313" key="7">
    <source>
        <dbReference type="Proteomes" id="UP001284601"/>
    </source>
</evidence>
<keyword evidence="2" id="KW-0677">Repeat</keyword>
<dbReference type="Pfam" id="PF00005">
    <property type="entry name" value="ABC_tran"/>
    <property type="match status" value="2"/>
</dbReference>
<dbReference type="PANTHER" id="PTHR43790:SF9">
    <property type="entry name" value="GALACTOFURANOSE TRANSPORTER ATP-BINDING PROTEIN YTFR"/>
    <property type="match status" value="1"/>
</dbReference>